<gene>
    <name evidence="1" type="ORF">IF1G_07077</name>
</gene>
<name>A0A545UXM3_9HYPO</name>
<reference evidence="1 2" key="1">
    <citation type="journal article" date="2019" name="Appl. Microbiol. Biotechnol.">
        <title>Genome sequence of Isaria javanica and comparative genome analysis insights into family S53 peptidase evolution in fungal entomopathogens.</title>
        <authorList>
            <person name="Lin R."/>
            <person name="Zhang X."/>
            <person name="Xin B."/>
            <person name="Zou M."/>
            <person name="Gao Y."/>
            <person name="Qin F."/>
            <person name="Hu Q."/>
            <person name="Xie B."/>
            <person name="Cheng X."/>
        </authorList>
    </citation>
    <scope>NUCLEOTIDE SEQUENCE [LARGE SCALE GENOMIC DNA]</scope>
    <source>
        <strain evidence="1 2">IJ1G</strain>
    </source>
</reference>
<sequence>MTSRKHIGGVVPAIPQCCASCALLLPDQRQASGMAREMSVGKRGRPSRGGYALDCGRNCTWRSLRVPAKHNACGPPWLCDQWIGAWTDGRMVMARLHWAHSYRRRACMSLQHSGYPAPATRGTRGCEYAWARKDKVPPALQRKRMLMKEAKQQECLEGGVGPLPK</sequence>
<proteinExistence type="predicted"/>
<protein>
    <submittedName>
        <fullName evidence="1">Uncharacterized protein</fullName>
    </submittedName>
</protein>
<dbReference type="EMBL" id="SPUK01000010">
    <property type="protein sequence ID" value="TQV94198.1"/>
    <property type="molecule type" value="Genomic_DNA"/>
</dbReference>
<dbReference type="AlphaFoldDB" id="A0A545UXM3"/>
<dbReference type="Proteomes" id="UP000315783">
    <property type="component" value="Unassembled WGS sequence"/>
</dbReference>
<accession>A0A545UXM3</accession>
<evidence type="ECO:0000313" key="2">
    <source>
        <dbReference type="Proteomes" id="UP000315783"/>
    </source>
</evidence>
<evidence type="ECO:0000313" key="1">
    <source>
        <dbReference type="EMBL" id="TQV94198.1"/>
    </source>
</evidence>
<keyword evidence="2" id="KW-1185">Reference proteome</keyword>
<organism evidence="1 2">
    <name type="scientific">Cordyceps javanica</name>
    <dbReference type="NCBI Taxonomy" id="43265"/>
    <lineage>
        <taxon>Eukaryota</taxon>
        <taxon>Fungi</taxon>
        <taxon>Dikarya</taxon>
        <taxon>Ascomycota</taxon>
        <taxon>Pezizomycotina</taxon>
        <taxon>Sordariomycetes</taxon>
        <taxon>Hypocreomycetidae</taxon>
        <taxon>Hypocreales</taxon>
        <taxon>Cordycipitaceae</taxon>
        <taxon>Cordyceps</taxon>
    </lineage>
</organism>
<comment type="caution">
    <text evidence="1">The sequence shown here is derived from an EMBL/GenBank/DDBJ whole genome shotgun (WGS) entry which is preliminary data.</text>
</comment>